<feature type="active site" description="Nucleophile" evidence="3">
    <location>
        <position position="376"/>
    </location>
</feature>
<reference evidence="6 7" key="1">
    <citation type="submission" date="2024-03" db="EMBL/GenBank/DDBJ databases">
        <title>The Genome Sequence of Enterococcus sp. DIV2402.</title>
        <authorList>
            <consortium name="The Broad Institute Genomics Platform"/>
            <consortium name="The Broad Institute Microbial Omics Core"/>
            <consortium name="The Broad Institute Genomic Center for Infectious Diseases"/>
            <person name="Earl A."/>
            <person name="Manson A."/>
            <person name="Gilmore M."/>
            <person name="Schwartman J."/>
            <person name="Shea T."/>
            <person name="Abouelleil A."/>
            <person name="Cao P."/>
            <person name="Chapman S."/>
            <person name="Cusick C."/>
            <person name="Young S."/>
            <person name="Neafsey D."/>
            <person name="Nusbaum C."/>
            <person name="Birren B."/>
        </authorList>
    </citation>
    <scope>NUCLEOTIDE SEQUENCE [LARGE SCALE GENOMIC DNA]</scope>
    <source>
        <strain evidence="6 7">DIV2402</strain>
    </source>
</reference>
<gene>
    <name evidence="6" type="ORF">DOK78_001473</name>
</gene>
<proteinExistence type="inferred from homology"/>
<evidence type="ECO:0000256" key="1">
    <source>
        <dbReference type="ARBA" id="ARBA00010838"/>
    </source>
</evidence>
<dbReference type="InterPro" id="IPR018120">
    <property type="entry name" value="Glyco_hydro_1_AS"/>
</dbReference>
<protein>
    <submittedName>
        <fullName evidence="6">6-phospho-beta-glucosidase</fullName>
    </submittedName>
</protein>
<dbReference type="PRINTS" id="PR00131">
    <property type="entry name" value="GLHYDRLASE1"/>
</dbReference>
<dbReference type="NCBIfam" id="NF007158">
    <property type="entry name" value="PRK09593.1"/>
    <property type="match status" value="1"/>
</dbReference>
<keyword evidence="2 5" id="KW-0326">Glycosidase</keyword>
<dbReference type="Gene3D" id="3.20.20.80">
    <property type="entry name" value="Glycosidases"/>
    <property type="match status" value="1"/>
</dbReference>
<evidence type="ECO:0000256" key="2">
    <source>
        <dbReference type="ARBA" id="ARBA00023295"/>
    </source>
</evidence>
<dbReference type="PROSITE" id="PS00572">
    <property type="entry name" value="GLYCOSYL_HYDROL_F1_1"/>
    <property type="match status" value="1"/>
</dbReference>
<dbReference type="SUPFAM" id="SSF51445">
    <property type="entry name" value="(Trans)glycosidases"/>
    <property type="match status" value="1"/>
</dbReference>
<keyword evidence="5" id="KW-0378">Hydrolase</keyword>
<evidence type="ECO:0000256" key="4">
    <source>
        <dbReference type="RuleBase" id="RU003690"/>
    </source>
</evidence>
<dbReference type="Pfam" id="PF00232">
    <property type="entry name" value="Glyco_hydro_1"/>
    <property type="match status" value="1"/>
</dbReference>
<accession>A0ABZ2SQZ1</accession>
<evidence type="ECO:0000256" key="5">
    <source>
        <dbReference type="RuleBase" id="RU004468"/>
    </source>
</evidence>
<dbReference type="PANTHER" id="PTHR10353">
    <property type="entry name" value="GLYCOSYL HYDROLASE"/>
    <property type="match status" value="1"/>
</dbReference>
<dbReference type="PANTHER" id="PTHR10353:SF296">
    <property type="entry name" value="6-PHOSPHO-BETA-GLUCOSIDASE"/>
    <property type="match status" value="1"/>
</dbReference>
<keyword evidence="7" id="KW-1185">Reference proteome</keyword>
<evidence type="ECO:0000256" key="3">
    <source>
        <dbReference type="PROSITE-ProRule" id="PRU10055"/>
    </source>
</evidence>
<dbReference type="InterPro" id="IPR033132">
    <property type="entry name" value="GH_1_N_CS"/>
</dbReference>
<dbReference type="RefSeq" id="WP_207940975.1">
    <property type="nucleotide sequence ID" value="NZ_CP147251.1"/>
</dbReference>
<evidence type="ECO:0000313" key="7">
    <source>
        <dbReference type="Proteomes" id="UP000664701"/>
    </source>
</evidence>
<dbReference type="InterPro" id="IPR017853">
    <property type="entry name" value="GH"/>
</dbReference>
<name>A0ABZ2SQZ1_9ENTE</name>
<comment type="similarity">
    <text evidence="1 4">Belongs to the glycosyl hydrolase 1 family.</text>
</comment>
<dbReference type="EMBL" id="CP147251">
    <property type="protein sequence ID" value="WYJ76836.1"/>
    <property type="molecule type" value="Genomic_DNA"/>
</dbReference>
<dbReference type="InterPro" id="IPR001360">
    <property type="entry name" value="Glyco_hydro_1"/>
</dbReference>
<dbReference type="PROSITE" id="PS00653">
    <property type="entry name" value="GLYCOSYL_HYDROL_F1_2"/>
    <property type="match status" value="1"/>
</dbReference>
<dbReference type="NCBIfam" id="NF007356">
    <property type="entry name" value="PRK09852.1"/>
    <property type="match status" value="1"/>
</dbReference>
<dbReference type="Proteomes" id="UP000664701">
    <property type="component" value="Chromosome"/>
</dbReference>
<evidence type="ECO:0000313" key="6">
    <source>
        <dbReference type="EMBL" id="WYJ76836.1"/>
    </source>
</evidence>
<sequence>MTKNLVFPDGFLWGGATAANQYEGGYGQDGKGKAIVDVLPAGKNRKSVMLGRLDYKNLDEDTIYPGREAVDFYNHWEEDINHMIEMGFKAYRFSISWSRIFPTGIEEEPSEAGLAFYEQVIDKLVANHIEPVVTICHFDMPLHLVETYGSWRSRKVIDAYLHYSEALFKRFKGKVKYWITFNEINMLFHLPFMGAGIVFQEGEDEEAVKYQVAHNELVASALATKLAHEIDEKNQVGCMLAGGQYYPYSSHPDDVFDAMDKNRNIFFFSDIQVRGHYPNYAKKKLEQLGIQLQMEPADEEILQKYPVDFISFSYYSSRLTSADTSVGEVTAGNVIHSLRNEHLEASEWGWQIDPKGLRTTLNVLYERYEKPLFIVENGLGAKDELIDGTVEDDYRIDYLNKHMKAMRDAILIDGVDLIGYTSWGCIDLISASTGEMSKRYGYVYVDKDDTGQGTLNRYPKKSYYWYKDIIASNGASLE</sequence>
<organism evidence="6 7">
    <name type="scientific">Candidatus Enterococcus lowellii</name>
    <dbReference type="NCBI Taxonomy" id="2230877"/>
    <lineage>
        <taxon>Bacteria</taxon>
        <taxon>Bacillati</taxon>
        <taxon>Bacillota</taxon>
        <taxon>Bacilli</taxon>
        <taxon>Lactobacillales</taxon>
        <taxon>Enterococcaceae</taxon>
        <taxon>Enterococcus</taxon>
    </lineage>
</organism>